<dbReference type="GO" id="GO:0005886">
    <property type="term" value="C:plasma membrane"/>
    <property type="evidence" value="ECO:0007669"/>
    <property type="project" value="UniProtKB-SubCell"/>
</dbReference>
<evidence type="ECO:0000256" key="5">
    <source>
        <dbReference type="ARBA" id="ARBA00023136"/>
    </source>
</evidence>
<dbReference type="Pfam" id="PF12805">
    <property type="entry name" value="FUSC-like"/>
    <property type="match status" value="1"/>
</dbReference>
<keyword evidence="3 7" id="KW-0812">Transmembrane</keyword>
<reference evidence="10 11" key="1">
    <citation type="submission" date="2017-11" db="EMBL/GenBank/DDBJ databases">
        <title>Reclassification of Bisgaard taxon 7 as Conservatibacter flavescens gen. nov., sp. nov.</title>
        <authorList>
            <person name="Christensen H."/>
        </authorList>
    </citation>
    <scope>NUCLEOTIDE SEQUENCE [LARGE SCALE GENOMIC DNA]</scope>
    <source>
        <strain evidence="10 11">7_4</strain>
    </source>
</reference>
<feature type="transmembrane region" description="Helical" evidence="7">
    <location>
        <begin position="413"/>
        <end position="430"/>
    </location>
</feature>
<feature type="transmembrane region" description="Helical" evidence="7">
    <location>
        <begin position="510"/>
        <end position="528"/>
    </location>
</feature>
<keyword evidence="5 7" id="KW-0472">Membrane</keyword>
<proteinExistence type="inferred from homology"/>
<dbReference type="AlphaFoldDB" id="A0A2M8S5A5"/>
<gene>
    <name evidence="10" type="primary">yccS</name>
    <name evidence="10" type="ORF">CVP05_00215</name>
</gene>
<dbReference type="OrthoDB" id="8670769at2"/>
<sequence>MNRTWLNANVINTLPIFIAVNLAAIFVWFLHISQQSMPLILGSIAGGLVDLDNRLTGRLKNIFYTLIAFSISSLAAQLGIIHGYYFIFIMTAMTFIFTMLGAVGQRYSTIAFGTLVVALYTTLTYLPETAWYLNPLMILAGTLLYSVMAICIHLIFPHRPVQENLAKSFTALAQYLDAKSVFFDPDEISLLESKQIQLAMKSGQVIQAFNHCRTALFYRLTGQNRHTHTNNMMRYYFTAQEIHEKINSSHFNYQYLAEQLKNTDLLFRIQRLLELQAQACRDIAYSLQQNKAYEHPPRLDRALLGIQQSFEHFMAQQNNPYLILHLKSLIENLQNVTWQLRHLDGQQYAIHSQKQTERRKIHAENITGLRNIFYSIKNHCTFESQLFRHAVRLSIVVFICCTIVPLFHLDRGYWILLTAVFVCQPNYSATKLRLKQRIIGTILGVVVGSLLPYFTATLEAKLGLVVLSSTLFYFFRSNNYSFSTFFITIQVLISFDIIGFDIYTAMSARIIDTLIGAVIAWFAVSYLWPDWKFLNLGKASRQAIKHDARYLLYVISQLQFGRGDDLKYRLARRTAHDSATELSTMMSNMNNEPQKYQKYLQNGFQFLKINYSLLSHIAALGAYRSHMNQLQQSTVFLAQFYPIAKKVITLLENLHQLTEEQFNTAALNIEYHLKQYMAEYAEENLNQTEFSVPMQQLNMINQLLPPLYKCLHQIDEKSLH</sequence>
<dbReference type="NCBIfam" id="TIGR01666">
    <property type="entry name" value="YCCS"/>
    <property type="match status" value="1"/>
</dbReference>
<accession>A0A2M8S5A5</accession>
<dbReference type="InterPro" id="IPR010019">
    <property type="entry name" value="Integral_membrane_YccS"/>
</dbReference>
<feature type="transmembrane region" description="Helical" evidence="7">
    <location>
        <begin position="110"/>
        <end position="126"/>
    </location>
</feature>
<evidence type="ECO:0000256" key="4">
    <source>
        <dbReference type="ARBA" id="ARBA00022989"/>
    </source>
</evidence>
<dbReference type="NCBIfam" id="TIGR01667">
    <property type="entry name" value="YCCS_YHFK"/>
    <property type="match status" value="1"/>
</dbReference>
<dbReference type="InterPro" id="IPR049453">
    <property type="entry name" value="Memb_transporter_dom"/>
</dbReference>
<keyword evidence="4 7" id="KW-1133">Transmembrane helix</keyword>
<comment type="subcellular location">
    <subcellularLocation>
        <location evidence="1">Cell membrane</location>
        <topology evidence="1">Multi-pass membrane protein</topology>
    </subcellularLocation>
</comment>
<feature type="transmembrane region" description="Helical" evidence="7">
    <location>
        <begin position="481"/>
        <end position="503"/>
    </location>
</feature>
<dbReference type="PANTHER" id="PTHR30509">
    <property type="entry name" value="P-HYDROXYBENZOIC ACID EFFLUX PUMP SUBUNIT-RELATED"/>
    <property type="match status" value="1"/>
</dbReference>
<feature type="domain" description="Integral membrane protein YccS N-terminal" evidence="8">
    <location>
        <begin position="61"/>
        <end position="340"/>
    </location>
</feature>
<name>A0A2M8S5A5_9PAST</name>
<evidence type="ECO:0000256" key="7">
    <source>
        <dbReference type="SAM" id="Phobius"/>
    </source>
</evidence>
<dbReference type="Pfam" id="PF13515">
    <property type="entry name" value="FUSC_2"/>
    <property type="match status" value="1"/>
</dbReference>
<feature type="transmembrane region" description="Helical" evidence="7">
    <location>
        <begin position="84"/>
        <end position="103"/>
    </location>
</feature>
<protein>
    <submittedName>
        <fullName evidence="10">TIGR01666 family membrane protein</fullName>
    </submittedName>
</protein>
<organism evidence="10 11">
    <name type="scientific">Conservatibacter flavescens</name>
    <dbReference type="NCBI Taxonomy" id="28161"/>
    <lineage>
        <taxon>Bacteria</taxon>
        <taxon>Pseudomonadati</taxon>
        <taxon>Pseudomonadota</taxon>
        <taxon>Gammaproteobacteria</taxon>
        <taxon>Pasteurellales</taxon>
        <taxon>Pasteurellaceae</taxon>
        <taxon>Conservatibacter</taxon>
    </lineage>
</organism>
<evidence type="ECO:0000256" key="6">
    <source>
        <dbReference type="ARBA" id="ARBA00043993"/>
    </source>
</evidence>
<comment type="caution">
    <text evidence="10">The sequence shown here is derived from an EMBL/GenBank/DDBJ whole genome shotgun (WGS) entry which is preliminary data.</text>
</comment>
<dbReference type="InterPro" id="IPR010020">
    <property type="entry name" value="Integral_membrane_YCCS_YHJK"/>
</dbReference>
<feature type="transmembrane region" description="Helical" evidence="7">
    <location>
        <begin position="132"/>
        <end position="156"/>
    </location>
</feature>
<feature type="transmembrane region" description="Helical" evidence="7">
    <location>
        <begin position="442"/>
        <end position="475"/>
    </location>
</feature>
<dbReference type="RefSeq" id="WP_100287554.1">
    <property type="nucleotide sequence ID" value="NZ_PHHA01000002.1"/>
</dbReference>
<evidence type="ECO:0000256" key="2">
    <source>
        <dbReference type="ARBA" id="ARBA00022475"/>
    </source>
</evidence>
<feature type="transmembrane region" description="Helical" evidence="7">
    <location>
        <begin position="390"/>
        <end position="407"/>
    </location>
</feature>
<evidence type="ECO:0000256" key="3">
    <source>
        <dbReference type="ARBA" id="ARBA00022692"/>
    </source>
</evidence>
<dbReference type="PANTHER" id="PTHR30509:SF8">
    <property type="entry name" value="INNER MEMBRANE PROTEIN YCCS"/>
    <property type="match status" value="1"/>
</dbReference>
<evidence type="ECO:0000313" key="10">
    <source>
        <dbReference type="EMBL" id="PJG86278.1"/>
    </source>
</evidence>
<keyword evidence="11" id="KW-1185">Reference proteome</keyword>
<evidence type="ECO:0000313" key="11">
    <source>
        <dbReference type="Proteomes" id="UP000229329"/>
    </source>
</evidence>
<dbReference type="EMBL" id="PHHA01000002">
    <property type="protein sequence ID" value="PJG86278.1"/>
    <property type="molecule type" value="Genomic_DNA"/>
</dbReference>
<feature type="transmembrane region" description="Helical" evidence="7">
    <location>
        <begin position="61"/>
        <end position="78"/>
    </location>
</feature>
<evidence type="ECO:0000259" key="9">
    <source>
        <dbReference type="Pfam" id="PF13515"/>
    </source>
</evidence>
<dbReference type="InterPro" id="IPR032692">
    <property type="entry name" value="YccS_N"/>
</dbReference>
<dbReference type="Proteomes" id="UP000229329">
    <property type="component" value="Unassembled WGS sequence"/>
</dbReference>
<evidence type="ECO:0000256" key="1">
    <source>
        <dbReference type="ARBA" id="ARBA00004651"/>
    </source>
</evidence>
<comment type="similarity">
    <text evidence="6">Belongs to the YccS/YhfK family.</text>
</comment>
<feature type="domain" description="Integral membrane bound transporter" evidence="9">
    <location>
        <begin position="399"/>
        <end position="522"/>
    </location>
</feature>
<keyword evidence="2" id="KW-1003">Cell membrane</keyword>
<feature type="transmembrane region" description="Helical" evidence="7">
    <location>
        <begin position="12"/>
        <end position="30"/>
    </location>
</feature>
<evidence type="ECO:0000259" key="8">
    <source>
        <dbReference type="Pfam" id="PF12805"/>
    </source>
</evidence>